<dbReference type="Proteomes" id="UP000707206">
    <property type="component" value="Unassembled WGS sequence"/>
</dbReference>
<sequence length="108" mass="12777">MKTRIMYIELKGERLTGDARIGRVKFSKTMKSIHYNGKLFLSLKGSGYKSNFYDEETGEEYWISGYKKDGTDRLYNENSPIYIDEDVQEEYWNDIRNIPEMIGTLRIN</sequence>
<evidence type="ECO:0000313" key="2">
    <source>
        <dbReference type="Proteomes" id="UP000707206"/>
    </source>
</evidence>
<organism evidence="1 2">
    <name type="scientific">Pelagihabitans pacificus</name>
    <dbReference type="NCBI Taxonomy" id="2696054"/>
    <lineage>
        <taxon>Bacteria</taxon>
        <taxon>Pseudomonadati</taxon>
        <taxon>Bacteroidota</taxon>
        <taxon>Flavobacteriia</taxon>
        <taxon>Flavobacteriales</taxon>
        <taxon>Flavobacteriaceae</taxon>
        <taxon>Pelagihabitans</taxon>
    </lineage>
</organism>
<reference evidence="1" key="2">
    <citation type="submission" date="2020-03" db="EMBL/GenBank/DDBJ databases">
        <title>Flavobacteriaceae bacterium strain TP-CH-4, a member of the family Flavobacteriaceae isolated from a deep-sea seamount.</title>
        <authorList>
            <person name="Zhang D.-C."/>
        </authorList>
    </citation>
    <scope>NUCLEOTIDE SEQUENCE</scope>
    <source>
        <strain evidence="1">TP-CH-4</strain>
    </source>
</reference>
<reference evidence="1" key="1">
    <citation type="submission" date="2019-07" db="EMBL/GenBank/DDBJ databases">
        <authorList>
            <person name="De-Chao Zhang Q."/>
        </authorList>
    </citation>
    <scope>NUCLEOTIDE SEQUENCE</scope>
    <source>
        <strain evidence="1">TP-CH-4</strain>
    </source>
</reference>
<evidence type="ECO:0000313" key="1">
    <source>
        <dbReference type="EMBL" id="NHF60358.1"/>
    </source>
</evidence>
<dbReference type="EMBL" id="VIKU02000004">
    <property type="protein sequence ID" value="NHF60358.1"/>
    <property type="molecule type" value="Genomic_DNA"/>
</dbReference>
<gene>
    <name evidence="1" type="ORF">FK220_013470</name>
</gene>
<protein>
    <submittedName>
        <fullName evidence="1">1-deoxy-D-xylulose-5-phosphate synthase</fullName>
    </submittedName>
</protein>
<accession>A0A967AWE1</accession>
<dbReference type="AlphaFoldDB" id="A0A967AWE1"/>
<name>A0A967AWE1_9FLAO</name>
<keyword evidence="2" id="KW-1185">Reference proteome</keyword>
<comment type="caution">
    <text evidence="1">The sequence shown here is derived from an EMBL/GenBank/DDBJ whole genome shotgun (WGS) entry which is preliminary data.</text>
</comment>
<proteinExistence type="predicted"/>